<dbReference type="InterPro" id="IPR000120">
    <property type="entry name" value="Amidase"/>
</dbReference>
<dbReference type="AlphaFoldDB" id="A0A2X1WNF4"/>
<gene>
    <name evidence="2" type="primary">gatA_1</name>
    <name evidence="2" type="ORF">NCTC13076_00108</name>
</gene>
<feature type="domain" description="Amidase" evidence="1">
    <location>
        <begin position="3"/>
        <end position="100"/>
    </location>
</feature>
<name>A0A2X1WNF4_9FIRM</name>
<dbReference type="SUPFAM" id="SSF75304">
    <property type="entry name" value="Amidase signature (AS) enzymes"/>
    <property type="match status" value="1"/>
</dbReference>
<evidence type="ECO:0000259" key="1">
    <source>
        <dbReference type="Pfam" id="PF01425"/>
    </source>
</evidence>
<dbReference type="InterPro" id="IPR036928">
    <property type="entry name" value="AS_sf"/>
</dbReference>
<proteinExistence type="predicted"/>
<accession>A0A2X1WNF4</accession>
<keyword evidence="2" id="KW-0808">Transferase</keyword>
<protein>
    <submittedName>
        <fullName evidence="2">Glutamyl-tRNA(Gln) amidotransferase subunit A</fullName>
        <ecNumber evidence="2">6.3.5.-</ecNumber>
    </submittedName>
</protein>
<organism evidence="2 3">
    <name type="scientific">Peptoniphilus harei</name>
    <dbReference type="NCBI Taxonomy" id="54005"/>
    <lineage>
        <taxon>Bacteria</taxon>
        <taxon>Bacillati</taxon>
        <taxon>Bacillota</taxon>
        <taxon>Tissierellia</taxon>
        <taxon>Tissierellales</taxon>
        <taxon>Peptoniphilaceae</taxon>
        <taxon>Peptoniphilus</taxon>
    </lineage>
</organism>
<sequence length="110" mass="12804">MDLNERVGSEFEKAIKILRDNGAEVDEYDIDSLNHTIETYNILVNGEIASNMARFDSIRYGHRTDKNFENIEEMYRASRSEGFGDEVKRRIMIGTHILSMIMQMSIIIRL</sequence>
<dbReference type="PANTHER" id="PTHR11895:SF151">
    <property type="entry name" value="GLUTAMYL-TRNA(GLN) AMIDOTRANSFERASE SUBUNIT A"/>
    <property type="match status" value="1"/>
</dbReference>
<evidence type="ECO:0000313" key="3">
    <source>
        <dbReference type="Proteomes" id="UP000250070"/>
    </source>
</evidence>
<keyword evidence="2" id="KW-0436">Ligase</keyword>
<dbReference type="Pfam" id="PF01425">
    <property type="entry name" value="Amidase"/>
    <property type="match status" value="1"/>
</dbReference>
<dbReference type="Gene3D" id="3.90.1300.10">
    <property type="entry name" value="Amidase signature (AS) domain"/>
    <property type="match status" value="1"/>
</dbReference>
<dbReference type="InterPro" id="IPR023631">
    <property type="entry name" value="Amidase_dom"/>
</dbReference>
<evidence type="ECO:0000313" key="2">
    <source>
        <dbReference type="EMBL" id="SPY32208.1"/>
    </source>
</evidence>
<dbReference type="PANTHER" id="PTHR11895">
    <property type="entry name" value="TRANSAMIDASE"/>
    <property type="match status" value="1"/>
</dbReference>
<dbReference type="GO" id="GO:0016740">
    <property type="term" value="F:transferase activity"/>
    <property type="evidence" value="ECO:0007669"/>
    <property type="project" value="UniProtKB-KW"/>
</dbReference>
<dbReference type="EC" id="6.3.5.-" evidence="2"/>
<dbReference type="GO" id="GO:0016874">
    <property type="term" value="F:ligase activity"/>
    <property type="evidence" value="ECO:0007669"/>
    <property type="project" value="UniProtKB-KW"/>
</dbReference>
<dbReference type="Proteomes" id="UP000250070">
    <property type="component" value="Unassembled WGS sequence"/>
</dbReference>
<reference evidence="2 3" key="1">
    <citation type="submission" date="2018-06" db="EMBL/GenBank/DDBJ databases">
        <authorList>
            <consortium name="Pathogen Informatics"/>
            <person name="Doyle S."/>
        </authorList>
    </citation>
    <scope>NUCLEOTIDE SEQUENCE [LARGE SCALE GENOMIC DNA]</scope>
    <source>
        <strain evidence="2 3">NCTC13076</strain>
    </source>
</reference>
<dbReference type="EMBL" id="UATM01000011">
    <property type="protein sequence ID" value="SPY32208.1"/>
    <property type="molecule type" value="Genomic_DNA"/>
</dbReference>